<organism evidence="1 2">
    <name type="scientific">Artemisia annua</name>
    <name type="common">Sweet wormwood</name>
    <dbReference type="NCBI Taxonomy" id="35608"/>
    <lineage>
        <taxon>Eukaryota</taxon>
        <taxon>Viridiplantae</taxon>
        <taxon>Streptophyta</taxon>
        <taxon>Embryophyta</taxon>
        <taxon>Tracheophyta</taxon>
        <taxon>Spermatophyta</taxon>
        <taxon>Magnoliopsida</taxon>
        <taxon>eudicotyledons</taxon>
        <taxon>Gunneridae</taxon>
        <taxon>Pentapetalae</taxon>
        <taxon>asterids</taxon>
        <taxon>campanulids</taxon>
        <taxon>Asterales</taxon>
        <taxon>Asteraceae</taxon>
        <taxon>Asteroideae</taxon>
        <taxon>Anthemideae</taxon>
        <taxon>Artemisiinae</taxon>
        <taxon>Artemisia</taxon>
    </lineage>
</organism>
<gene>
    <name evidence="1" type="ORF">CTI12_AA079970</name>
</gene>
<comment type="caution">
    <text evidence="1">The sequence shown here is derived from an EMBL/GenBank/DDBJ whole genome shotgun (WGS) entry which is preliminary data.</text>
</comment>
<evidence type="ECO:0000313" key="1">
    <source>
        <dbReference type="EMBL" id="PWA92344.1"/>
    </source>
</evidence>
<dbReference type="EMBL" id="PKPP01000471">
    <property type="protein sequence ID" value="PWA92344.1"/>
    <property type="molecule type" value="Genomic_DNA"/>
</dbReference>
<keyword evidence="2" id="KW-1185">Reference proteome</keyword>
<dbReference type="STRING" id="35608.A0A2U1Q2U7"/>
<dbReference type="AlphaFoldDB" id="A0A2U1Q2U7"/>
<reference evidence="1 2" key="1">
    <citation type="journal article" date="2018" name="Mol. Plant">
        <title>The genome of Artemisia annua provides insight into the evolution of Asteraceae family and artemisinin biosynthesis.</title>
        <authorList>
            <person name="Shen Q."/>
            <person name="Zhang L."/>
            <person name="Liao Z."/>
            <person name="Wang S."/>
            <person name="Yan T."/>
            <person name="Shi P."/>
            <person name="Liu M."/>
            <person name="Fu X."/>
            <person name="Pan Q."/>
            <person name="Wang Y."/>
            <person name="Lv Z."/>
            <person name="Lu X."/>
            <person name="Zhang F."/>
            <person name="Jiang W."/>
            <person name="Ma Y."/>
            <person name="Chen M."/>
            <person name="Hao X."/>
            <person name="Li L."/>
            <person name="Tang Y."/>
            <person name="Lv G."/>
            <person name="Zhou Y."/>
            <person name="Sun X."/>
            <person name="Brodelius P.E."/>
            <person name="Rose J.K.C."/>
            <person name="Tang K."/>
        </authorList>
    </citation>
    <scope>NUCLEOTIDE SEQUENCE [LARGE SCALE GENOMIC DNA]</scope>
    <source>
        <strain evidence="2">cv. Huhao1</strain>
        <tissue evidence="1">Leaf</tissue>
    </source>
</reference>
<accession>A0A2U1Q2U7</accession>
<name>A0A2U1Q2U7_ARTAN</name>
<dbReference type="Proteomes" id="UP000245207">
    <property type="component" value="Unassembled WGS sequence"/>
</dbReference>
<evidence type="ECO:0000313" key="2">
    <source>
        <dbReference type="Proteomes" id="UP000245207"/>
    </source>
</evidence>
<proteinExistence type="predicted"/>
<protein>
    <submittedName>
        <fullName evidence="1">Uncharacterized protein</fullName>
    </submittedName>
</protein>
<sequence>MCQHEVKVAWVTMCHGSKGAEQDRVNYYQEADNVLPHLDSSTTFTKSMITWASWVEKNINPRSSAPSHSKGGESNDGGQLITESMVTHRLSDAMVTAERVTYAIVAAATGVPMQWVLSHGSKKSTEMVQEEMPKNSRLPLGGRNHHITEKNNCSVSALGVKRVQLAQPAMTKHIITSTVDEIVSELQLISLSNGTPASGPGLPQSQPIDLRLLSALQIETHLRYINLDVTGWINMELVISENDITADGAVLHLTSADGFSFLSAQHS</sequence>